<dbReference type="InterPro" id="IPR036736">
    <property type="entry name" value="ACP-like_sf"/>
</dbReference>
<dbReference type="SUPFAM" id="SSF56801">
    <property type="entry name" value="Acetyl-CoA synthetase-like"/>
    <property type="match status" value="1"/>
</dbReference>
<evidence type="ECO:0000256" key="1">
    <source>
        <dbReference type="ARBA" id="ARBA00022450"/>
    </source>
</evidence>
<dbReference type="Pfam" id="PF00550">
    <property type="entry name" value="PP-binding"/>
    <property type="match status" value="1"/>
</dbReference>
<evidence type="ECO:0000259" key="3">
    <source>
        <dbReference type="PROSITE" id="PS50075"/>
    </source>
</evidence>
<keyword evidence="2" id="KW-0597">Phosphoprotein</keyword>
<dbReference type="Gene3D" id="3.40.50.12780">
    <property type="entry name" value="N-terminal domain of ligase-like"/>
    <property type="match status" value="1"/>
</dbReference>
<dbReference type="SMART" id="SM00823">
    <property type="entry name" value="PKS_PP"/>
    <property type="match status" value="1"/>
</dbReference>
<evidence type="ECO:0000256" key="2">
    <source>
        <dbReference type="ARBA" id="ARBA00022553"/>
    </source>
</evidence>
<organism evidence="4 5">
    <name type="scientific">Aspergillus homomorphus (strain CBS 101889)</name>
    <dbReference type="NCBI Taxonomy" id="1450537"/>
    <lineage>
        <taxon>Eukaryota</taxon>
        <taxon>Fungi</taxon>
        <taxon>Dikarya</taxon>
        <taxon>Ascomycota</taxon>
        <taxon>Pezizomycotina</taxon>
        <taxon>Eurotiomycetes</taxon>
        <taxon>Eurotiomycetidae</taxon>
        <taxon>Eurotiales</taxon>
        <taxon>Aspergillaceae</taxon>
        <taxon>Aspergillus</taxon>
        <taxon>Aspergillus subgen. Circumdati</taxon>
    </lineage>
</organism>
<dbReference type="InterPro" id="IPR020806">
    <property type="entry name" value="PKS_PP-bd"/>
</dbReference>
<dbReference type="InterPro" id="IPR042099">
    <property type="entry name" value="ANL_N_sf"/>
</dbReference>
<reference evidence="4 5" key="1">
    <citation type="submission" date="2018-02" db="EMBL/GenBank/DDBJ databases">
        <title>The genomes of Aspergillus section Nigri reveals drivers in fungal speciation.</title>
        <authorList>
            <consortium name="DOE Joint Genome Institute"/>
            <person name="Vesth T.C."/>
            <person name="Nybo J."/>
            <person name="Theobald S."/>
            <person name="Brandl J."/>
            <person name="Frisvad J.C."/>
            <person name="Nielsen K.F."/>
            <person name="Lyhne E.K."/>
            <person name="Kogle M.E."/>
            <person name="Kuo A."/>
            <person name="Riley R."/>
            <person name="Clum A."/>
            <person name="Nolan M."/>
            <person name="Lipzen A."/>
            <person name="Salamov A."/>
            <person name="Henrissat B."/>
            <person name="Wiebenga A."/>
            <person name="De vries R.P."/>
            <person name="Grigoriev I.V."/>
            <person name="Mortensen U.H."/>
            <person name="Andersen M.R."/>
            <person name="Baker S.E."/>
        </authorList>
    </citation>
    <scope>NUCLEOTIDE SEQUENCE [LARGE SCALE GENOMIC DNA]</scope>
    <source>
        <strain evidence="4 5">CBS 101889</strain>
    </source>
</reference>
<feature type="domain" description="Carrier" evidence="3">
    <location>
        <begin position="546"/>
        <end position="626"/>
    </location>
</feature>
<gene>
    <name evidence="4" type="ORF">BO97DRAFT_444895</name>
</gene>
<dbReference type="GO" id="GO:0031177">
    <property type="term" value="F:phosphopantetheine binding"/>
    <property type="evidence" value="ECO:0007669"/>
    <property type="project" value="InterPro"/>
</dbReference>
<dbReference type="Pfam" id="PF07993">
    <property type="entry name" value="NAD_binding_4"/>
    <property type="match status" value="1"/>
</dbReference>
<dbReference type="Gene3D" id="3.40.50.720">
    <property type="entry name" value="NAD(P)-binding Rossmann-like Domain"/>
    <property type="match status" value="1"/>
</dbReference>
<dbReference type="PROSITE" id="PS50075">
    <property type="entry name" value="CARRIER"/>
    <property type="match status" value="1"/>
</dbReference>
<dbReference type="Gene3D" id="1.10.1200.10">
    <property type="entry name" value="ACP-like"/>
    <property type="match status" value="1"/>
</dbReference>
<dbReference type="Proteomes" id="UP000248961">
    <property type="component" value="Unassembled WGS sequence"/>
</dbReference>
<dbReference type="InterPro" id="IPR006162">
    <property type="entry name" value="Ppantetheine_attach_site"/>
</dbReference>
<keyword evidence="5" id="KW-1185">Reference proteome</keyword>
<dbReference type="InterPro" id="IPR051414">
    <property type="entry name" value="Adenylate-forming_Reductase"/>
</dbReference>
<sequence>MADQPGARLWPVIVDHRAQSAPTELVGLIPKGSDVAAGYEELTFAGLARAVDACARWIEARIGRAKQPETIAYMASNDVRYLVFLLASHKTGYQPLLPSTRLSDEAYKHILTATKCQKFFYTPDKQRRVSEIQTVQPDTKLFEVPSLVEFLETDSSPYPFEKTFKEAEDEVAIIIHSSGTTGMPKPVPLTHGFLATLDIGAYISRPEGRRSALFNDLQPGQLVLSTTPLFHLMGLIAFCEALFHETPFVMCPDKPLSVDTIVDVIHATHPTAALFPPSILEEISHSPSARAALKTLEAVYFAGAPLAPEVGDALEADTKVITLIGSSEMGVISSFVPQGEKVWGYFEWNPAYGVEMQPQGDGLYELVIPRRGDSRRIHGIFHTFPHLNKYHTNDLFARHPERPNLWKYHGRKDDVLVLSNGEKLNPVTLEKTVEGHPRVKHALVVGQGRFETALLVEPNAAVADETEFVDAIWPTVERANETVPKYGRVSRNKIRLASPAKPFTVTPKGTTQRRAVNSDYKDEIDAIYAAAAAEEAASVPQLPATLDLEHLRDYVRRLLADLLARSDLKDDEDLYGAGLDSLQTIHLARTLQSAVATLRGSVSVNQQQIYAHPTVAQLAQYLVDLIHGQTSTTSISRPERIANMITKYTSQLPAYRPLPAHLPAKSTVILTGSTGSLGTYLLHRLLTNQSIAKVYCFNRSDSAASRQHESFTSKGLDAALLTDPNRVEFLTVSFGAPHFGLADTVYTTLQESVDLIVHNAWKVNFNHPLESFEDPHLRGVLEFLRFSSTSTYRAHLAFVSSVSTIGNWTPEMGAVVPETPVEDVAAVLEQGYGESKHVSERLCVAAARVSGVPTTVLRVGQIGGPTTVLGKWNVDEWVPNLVKTSVAMGKVPADLGGYKVDWVPVDTLATITVELTQTRRREQTHDLHAVYHLVNPHKTAWEELVPALQEKYPHVQTVAFETWLRELEAVRSPSEEEVRAKPALKLLDFYRGLSGSVLSAEIAVEMTRQGSETMARLGGVTAQLMRNWLDQWAF</sequence>
<dbReference type="InterPro" id="IPR000873">
    <property type="entry name" value="AMP-dep_synth/lig_dom"/>
</dbReference>
<dbReference type="RefSeq" id="XP_025549413.1">
    <property type="nucleotide sequence ID" value="XM_025698500.1"/>
</dbReference>
<accession>A0A395HRY9</accession>
<dbReference type="InterPro" id="IPR020845">
    <property type="entry name" value="AMP-binding_CS"/>
</dbReference>
<dbReference type="Pfam" id="PF00501">
    <property type="entry name" value="AMP-binding"/>
    <property type="match status" value="1"/>
</dbReference>
<dbReference type="PROSITE" id="PS00012">
    <property type="entry name" value="PHOSPHOPANTETHEINE"/>
    <property type="match status" value="1"/>
</dbReference>
<dbReference type="SUPFAM" id="SSF51735">
    <property type="entry name" value="NAD(P)-binding Rossmann-fold domains"/>
    <property type="match status" value="1"/>
</dbReference>
<proteinExistence type="predicted"/>
<dbReference type="GeneID" id="37202789"/>
<dbReference type="EMBL" id="KZ824297">
    <property type="protein sequence ID" value="RAL10259.1"/>
    <property type="molecule type" value="Genomic_DNA"/>
</dbReference>
<dbReference type="PROSITE" id="PS00455">
    <property type="entry name" value="AMP_BINDING"/>
    <property type="match status" value="1"/>
</dbReference>
<dbReference type="AlphaFoldDB" id="A0A395HRY9"/>
<evidence type="ECO:0000313" key="5">
    <source>
        <dbReference type="Proteomes" id="UP000248961"/>
    </source>
</evidence>
<dbReference type="PANTHER" id="PTHR43439">
    <property type="entry name" value="PHENYLACETATE-COENZYME A LIGASE"/>
    <property type="match status" value="1"/>
</dbReference>
<name>A0A395HRY9_ASPHC</name>
<dbReference type="SUPFAM" id="SSF47336">
    <property type="entry name" value="ACP-like"/>
    <property type="match status" value="1"/>
</dbReference>
<dbReference type="Pfam" id="PF23562">
    <property type="entry name" value="AMP-binding_C_3"/>
    <property type="match status" value="1"/>
</dbReference>
<evidence type="ECO:0000313" key="4">
    <source>
        <dbReference type="EMBL" id="RAL10259.1"/>
    </source>
</evidence>
<dbReference type="PANTHER" id="PTHR43439:SF2">
    <property type="entry name" value="ENZYME, PUTATIVE (JCVI)-RELATED"/>
    <property type="match status" value="1"/>
</dbReference>
<keyword evidence="1" id="KW-0596">Phosphopantetheine</keyword>
<dbReference type="InterPro" id="IPR013120">
    <property type="entry name" value="FAR_NAD-bd"/>
</dbReference>
<dbReference type="InterPro" id="IPR036291">
    <property type="entry name" value="NAD(P)-bd_dom_sf"/>
</dbReference>
<dbReference type="OrthoDB" id="429813at2759"/>
<dbReference type="InterPro" id="IPR009081">
    <property type="entry name" value="PP-bd_ACP"/>
</dbReference>
<dbReference type="STRING" id="1450537.A0A395HRY9"/>
<dbReference type="VEuPathDB" id="FungiDB:BO97DRAFT_444895"/>
<protein>
    <submittedName>
        <fullName evidence="4">NRPS-like enzyme</fullName>
    </submittedName>
</protein>